<evidence type="ECO:0000256" key="4">
    <source>
        <dbReference type="ARBA" id="ARBA00013244"/>
    </source>
</evidence>
<evidence type="ECO:0000256" key="11">
    <source>
        <dbReference type="SAM" id="MobiDB-lite"/>
    </source>
</evidence>
<evidence type="ECO:0000259" key="12">
    <source>
        <dbReference type="Pfam" id="PF03007"/>
    </source>
</evidence>
<comment type="similarity">
    <text evidence="3">Belongs to the long-chain O-acyltransferase family.</text>
</comment>
<evidence type="ECO:0000259" key="13">
    <source>
        <dbReference type="Pfam" id="PF06974"/>
    </source>
</evidence>
<evidence type="ECO:0000256" key="1">
    <source>
        <dbReference type="ARBA" id="ARBA00004771"/>
    </source>
</evidence>
<evidence type="ECO:0000256" key="9">
    <source>
        <dbReference type="ARBA" id="ARBA00023315"/>
    </source>
</evidence>
<dbReference type="PANTHER" id="PTHR31650">
    <property type="entry name" value="O-ACYLTRANSFERASE (WSD1-LIKE) FAMILY PROTEIN"/>
    <property type="match status" value="1"/>
</dbReference>
<dbReference type="EC" id="2.3.1.20" evidence="4"/>
<dbReference type="Gene3D" id="3.30.559.10">
    <property type="entry name" value="Chloramphenicol acetyltransferase-like domain"/>
    <property type="match status" value="1"/>
</dbReference>
<dbReference type="Proteomes" id="UP000765845">
    <property type="component" value="Unassembled WGS sequence"/>
</dbReference>
<dbReference type="InterPro" id="IPR004255">
    <property type="entry name" value="O-acyltransferase_WSD1_N"/>
</dbReference>
<keyword evidence="7" id="KW-0319">Glycerol metabolism</keyword>
<dbReference type="InterPro" id="IPR045034">
    <property type="entry name" value="O-acyltransferase_WSD1-like"/>
</dbReference>
<dbReference type="InterPro" id="IPR014292">
    <property type="entry name" value="Acyl_transf_WS/DGAT"/>
</dbReference>
<keyword evidence="8" id="KW-0443">Lipid metabolism</keyword>
<comment type="pathway">
    <text evidence="1">Glycerolipid metabolism; triacylglycerol biosynthesis.</text>
</comment>
<evidence type="ECO:0000256" key="7">
    <source>
        <dbReference type="ARBA" id="ARBA00022798"/>
    </source>
</evidence>
<dbReference type="InterPro" id="IPR023213">
    <property type="entry name" value="CAT-like_dom_sf"/>
</dbReference>
<name>A0ABX1GAC8_9GAMM</name>
<reference evidence="14 15" key="1">
    <citation type="submission" date="2020-04" db="EMBL/GenBank/DDBJ databases">
        <authorList>
            <person name="Yoon J."/>
        </authorList>
    </citation>
    <scope>NUCLEOTIDE SEQUENCE [LARGE SCALE GENOMIC DNA]</scope>
    <source>
        <strain evidence="14 15">KMU-166</strain>
    </source>
</reference>
<dbReference type="SUPFAM" id="SSF52777">
    <property type="entry name" value="CoA-dependent acyltransferases"/>
    <property type="match status" value="1"/>
</dbReference>
<feature type="region of interest" description="Disordered" evidence="11">
    <location>
        <begin position="216"/>
        <end position="240"/>
    </location>
</feature>
<keyword evidence="15" id="KW-1185">Reference proteome</keyword>
<proteinExistence type="inferred from homology"/>
<evidence type="ECO:0000256" key="10">
    <source>
        <dbReference type="ARBA" id="ARBA00048109"/>
    </source>
</evidence>
<sequence>MIRQLKPQDAQFLYMETENNLSNATMVCVYAPPTDNTFSAARAVRQQFEQRLHLSSIFRHRIKTLPFNLDYPYWEKAPHFNLDNHISNVAAPAPGDRATLNRITAQFHSRPLDLRRPPWEAVVVTGLNHLEGLPTNSFAVLIKIHHAAIDGVAAMKLFLGLHDNSPTAETSTDTPFDDTAYNLPTRKHLLHNARRNYLNAPASAVSRIAKQLGALRKASSDDGTAGDKKHPVPKTRFNQPVGPEKKLATTFFPLDQLKALRQLHPGATLNDIILAISSGGLHRYLSGHKALPNIPLVAWVPINARQPGNADADGNNISATAIALASQIRDPMERLKRIVAATRDAKEARSGLAARMVTDLTQHLPSTGMAAFTQLLLASNTTGKLCNLAVSNVPGPQQALYLAGAECREQFGMVPLADRMGLFFVVMSYNGRLSLSITSTEDILPDHDTLIDALHSEFQWLCQQLGQPA</sequence>
<gene>
    <name evidence="14" type="ORF">HCU74_01685</name>
</gene>
<keyword evidence="9" id="KW-0012">Acyltransferase</keyword>
<dbReference type="NCBIfam" id="TIGR02946">
    <property type="entry name" value="acyl_WS_DGAT"/>
    <property type="match status" value="1"/>
</dbReference>
<protein>
    <recommendedName>
        <fullName evidence="4">diacylglycerol O-acyltransferase</fullName>
        <ecNumber evidence="4">2.3.1.20</ecNumber>
    </recommendedName>
</protein>
<feature type="domain" description="O-acyltransferase WSD1-like N-terminal" evidence="12">
    <location>
        <begin position="5"/>
        <end position="272"/>
    </location>
</feature>
<dbReference type="RefSeq" id="WP_168448656.1">
    <property type="nucleotide sequence ID" value="NZ_JAAWWK010000001.1"/>
</dbReference>
<dbReference type="Pfam" id="PF06974">
    <property type="entry name" value="WS_DGAT_C"/>
    <property type="match status" value="1"/>
</dbReference>
<evidence type="ECO:0000313" key="15">
    <source>
        <dbReference type="Proteomes" id="UP000765845"/>
    </source>
</evidence>
<dbReference type="PANTHER" id="PTHR31650:SF1">
    <property type="entry name" value="WAX ESTER SYNTHASE_DIACYLGLYCEROL ACYLTRANSFERASE 4-RELATED"/>
    <property type="match status" value="1"/>
</dbReference>
<dbReference type="InterPro" id="IPR009721">
    <property type="entry name" value="O-acyltransferase_WSD1_C"/>
</dbReference>
<keyword evidence="5" id="KW-0444">Lipid biosynthesis</keyword>
<evidence type="ECO:0000256" key="3">
    <source>
        <dbReference type="ARBA" id="ARBA00009587"/>
    </source>
</evidence>
<accession>A0ABX1GAC8</accession>
<dbReference type="Pfam" id="PF03007">
    <property type="entry name" value="WS_DGAT_cat"/>
    <property type="match status" value="1"/>
</dbReference>
<organism evidence="14 15">
    <name type="scientific">Spongiibacter thalassae</name>
    <dbReference type="NCBI Taxonomy" id="2721624"/>
    <lineage>
        <taxon>Bacteria</taxon>
        <taxon>Pseudomonadati</taxon>
        <taxon>Pseudomonadota</taxon>
        <taxon>Gammaproteobacteria</taxon>
        <taxon>Cellvibrionales</taxon>
        <taxon>Spongiibacteraceae</taxon>
        <taxon>Spongiibacter</taxon>
    </lineage>
</organism>
<comment type="pathway">
    <text evidence="2">Lipid metabolism.</text>
</comment>
<comment type="caution">
    <text evidence="14">The sequence shown here is derived from an EMBL/GenBank/DDBJ whole genome shotgun (WGS) entry which is preliminary data.</text>
</comment>
<evidence type="ECO:0000256" key="6">
    <source>
        <dbReference type="ARBA" id="ARBA00022679"/>
    </source>
</evidence>
<keyword evidence="6" id="KW-0808">Transferase</keyword>
<feature type="domain" description="O-acyltransferase WSD1 C-terminal" evidence="13">
    <location>
        <begin position="314"/>
        <end position="459"/>
    </location>
</feature>
<evidence type="ECO:0000256" key="2">
    <source>
        <dbReference type="ARBA" id="ARBA00005189"/>
    </source>
</evidence>
<evidence type="ECO:0000256" key="5">
    <source>
        <dbReference type="ARBA" id="ARBA00022516"/>
    </source>
</evidence>
<evidence type="ECO:0000313" key="14">
    <source>
        <dbReference type="EMBL" id="NKI16120.1"/>
    </source>
</evidence>
<dbReference type="EMBL" id="JAAWWK010000001">
    <property type="protein sequence ID" value="NKI16120.1"/>
    <property type="molecule type" value="Genomic_DNA"/>
</dbReference>
<comment type="catalytic activity">
    <reaction evidence="10">
        <text>an acyl-CoA + a 1,2-diacyl-sn-glycerol = a triacyl-sn-glycerol + CoA</text>
        <dbReference type="Rhea" id="RHEA:10868"/>
        <dbReference type="ChEBI" id="CHEBI:17815"/>
        <dbReference type="ChEBI" id="CHEBI:57287"/>
        <dbReference type="ChEBI" id="CHEBI:58342"/>
        <dbReference type="ChEBI" id="CHEBI:64615"/>
        <dbReference type="EC" id="2.3.1.20"/>
    </reaction>
</comment>
<evidence type="ECO:0000256" key="8">
    <source>
        <dbReference type="ARBA" id="ARBA00023098"/>
    </source>
</evidence>